<protein>
    <submittedName>
        <fullName evidence="2">DUF551 domain-containing protein</fullName>
    </submittedName>
</protein>
<evidence type="ECO:0000259" key="1">
    <source>
        <dbReference type="Pfam" id="PF04448"/>
    </source>
</evidence>
<accession>A0A3E3I9W3</accession>
<organism evidence="2 3">
    <name type="scientific">Eisenbergiella massiliensis</name>
    <dbReference type="NCBI Taxonomy" id="1720294"/>
    <lineage>
        <taxon>Bacteria</taxon>
        <taxon>Bacillati</taxon>
        <taxon>Bacillota</taxon>
        <taxon>Clostridia</taxon>
        <taxon>Lachnospirales</taxon>
        <taxon>Lachnospiraceae</taxon>
        <taxon>Eisenbergiella</taxon>
    </lineage>
</organism>
<name>A0A3E3I9W3_9FIRM</name>
<dbReference type="Pfam" id="PF04448">
    <property type="entry name" value="DUF551"/>
    <property type="match status" value="1"/>
</dbReference>
<dbReference type="EMBL" id="QVLU01000041">
    <property type="protein sequence ID" value="RGE63868.1"/>
    <property type="molecule type" value="Genomic_DNA"/>
</dbReference>
<reference evidence="2 3" key="1">
    <citation type="submission" date="2018-08" db="EMBL/GenBank/DDBJ databases">
        <title>A genome reference for cultivated species of the human gut microbiota.</title>
        <authorList>
            <person name="Zou Y."/>
            <person name="Xue W."/>
            <person name="Luo G."/>
        </authorList>
    </citation>
    <scope>NUCLEOTIDE SEQUENCE [LARGE SCALE GENOMIC DNA]</scope>
    <source>
        <strain evidence="2 3">AF26-4BH</strain>
    </source>
</reference>
<dbReference type="OrthoDB" id="1938254at2"/>
<dbReference type="Proteomes" id="UP000261166">
    <property type="component" value="Unassembled WGS sequence"/>
</dbReference>
<evidence type="ECO:0000313" key="2">
    <source>
        <dbReference type="EMBL" id="RGE63868.1"/>
    </source>
</evidence>
<dbReference type="RefSeq" id="WP_117531684.1">
    <property type="nucleotide sequence ID" value="NZ_QVLU01000041.1"/>
</dbReference>
<comment type="caution">
    <text evidence="2">The sequence shown here is derived from an EMBL/GenBank/DDBJ whole genome shotgun (WGS) entry which is preliminary data.</text>
</comment>
<evidence type="ECO:0000313" key="3">
    <source>
        <dbReference type="Proteomes" id="UP000261166"/>
    </source>
</evidence>
<proteinExistence type="predicted"/>
<dbReference type="AlphaFoldDB" id="A0A3E3I9W3"/>
<dbReference type="InterPro" id="IPR007539">
    <property type="entry name" value="DUF551"/>
</dbReference>
<gene>
    <name evidence="2" type="ORF">DWY69_27625</name>
</gene>
<sequence>MNCIKDGKYTGDSRFGCPVKVDECEIRDKVYRKRWIPAAERLPEEYTEVLVTVYSPDGAFVSTDTYSRGEWQEYNGVKAWMPLPEPYKIDD</sequence>
<feature type="domain" description="DUF551" evidence="1">
    <location>
        <begin position="35"/>
        <end position="86"/>
    </location>
</feature>